<dbReference type="Pfam" id="PF23598">
    <property type="entry name" value="LRR_14"/>
    <property type="match status" value="1"/>
</dbReference>
<dbReference type="PANTHER" id="PTHR45752:SF195">
    <property type="entry name" value="LEUCINE-RICH REPEAT (LRR) FAMILY PROTEIN-RELATED"/>
    <property type="match status" value="1"/>
</dbReference>
<organism evidence="4">
    <name type="scientific">marine sediment metagenome</name>
    <dbReference type="NCBI Taxonomy" id="412755"/>
    <lineage>
        <taxon>unclassified sequences</taxon>
        <taxon>metagenomes</taxon>
        <taxon>ecological metagenomes</taxon>
    </lineage>
</organism>
<name>A0A0F9JJ27_9ZZZZ</name>
<evidence type="ECO:0000256" key="2">
    <source>
        <dbReference type="ARBA" id="ARBA00022737"/>
    </source>
</evidence>
<dbReference type="SMART" id="SM00364">
    <property type="entry name" value="LRR_BAC"/>
    <property type="match status" value="9"/>
</dbReference>
<dbReference type="PANTHER" id="PTHR45752">
    <property type="entry name" value="LEUCINE-RICH REPEAT-CONTAINING"/>
    <property type="match status" value="1"/>
</dbReference>
<dbReference type="InterPro" id="IPR003591">
    <property type="entry name" value="Leu-rich_rpt_typical-subtyp"/>
</dbReference>
<reference evidence="4" key="1">
    <citation type="journal article" date="2015" name="Nature">
        <title>Complex archaea that bridge the gap between prokaryotes and eukaryotes.</title>
        <authorList>
            <person name="Spang A."/>
            <person name="Saw J.H."/>
            <person name="Jorgensen S.L."/>
            <person name="Zaremba-Niedzwiedzka K."/>
            <person name="Martijn J."/>
            <person name="Lind A.E."/>
            <person name="van Eijk R."/>
            <person name="Schleper C."/>
            <person name="Guy L."/>
            <person name="Ettema T.J."/>
        </authorList>
    </citation>
    <scope>NUCLEOTIDE SEQUENCE</scope>
</reference>
<dbReference type="InterPro" id="IPR001611">
    <property type="entry name" value="Leu-rich_rpt"/>
</dbReference>
<dbReference type="AlphaFoldDB" id="A0A0F9JJ27"/>
<dbReference type="InterPro" id="IPR055414">
    <property type="entry name" value="LRR_R13L4/SHOC2-like"/>
</dbReference>
<dbReference type="PROSITE" id="PS51450">
    <property type="entry name" value="LRR"/>
    <property type="match status" value="6"/>
</dbReference>
<dbReference type="SMART" id="SM00369">
    <property type="entry name" value="LRR_TYP"/>
    <property type="match status" value="9"/>
</dbReference>
<dbReference type="SUPFAM" id="SSF52058">
    <property type="entry name" value="L domain-like"/>
    <property type="match status" value="1"/>
</dbReference>
<gene>
    <name evidence="4" type="ORF">LCGC14_1449060</name>
</gene>
<protein>
    <recommendedName>
        <fullName evidence="3">Disease resistance R13L4/SHOC-2-like LRR domain-containing protein</fullName>
    </recommendedName>
</protein>
<evidence type="ECO:0000313" key="4">
    <source>
        <dbReference type="EMBL" id="KKM69608.1"/>
    </source>
</evidence>
<keyword evidence="2" id="KW-0677">Repeat</keyword>
<dbReference type="InterPro" id="IPR050715">
    <property type="entry name" value="LRR-SigEffector_domain"/>
</dbReference>
<evidence type="ECO:0000256" key="1">
    <source>
        <dbReference type="ARBA" id="ARBA00022614"/>
    </source>
</evidence>
<dbReference type="InterPro" id="IPR032675">
    <property type="entry name" value="LRR_dom_sf"/>
</dbReference>
<dbReference type="Gene3D" id="3.80.10.10">
    <property type="entry name" value="Ribonuclease Inhibitor"/>
    <property type="match status" value="2"/>
</dbReference>
<feature type="domain" description="Disease resistance R13L4/SHOC-2-like LRR" evidence="3">
    <location>
        <begin position="372"/>
        <end position="477"/>
    </location>
</feature>
<accession>A0A0F9JJ27</accession>
<proteinExistence type="predicted"/>
<keyword evidence="1" id="KW-0433">Leucine-rich repeat</keyword>
<dbReference type="EMBL" id="LAZR01009960">
    <property type="protein sequence ID" value="KKM69608.1"/>
    <property type="molecule type" value="Genomic_DNA"/>
</dbReference>
<evidence type="ECO:0000259" key="3">
    <source>
        <dbReference type="Pfam" id="PF23598"/>
    </source>
</evidence>
<comment type="caution">
    <text evidence="4">The sequence shown here is derived from an EMBL/GenBank/DDBJ whole genome shotgun (WGS) entry which is preliminary data.</text>
</comment>
<dbReference type="SMART" id="SM00365">
    <property type="entry name" value="LRR_SD22"/>
    <property type="match status" value="5"/>
</dbReference>
<sequence>MPLTPRAIYKDYVNNDLDKKFAVQLLLILIDDAEKIDTRLESLKILDKIQADDDITFKHLENLLISDLNEDVRNLTTTILKNNYLKKALVPMVWALEHETSLKCLITVISTIGEINTRESKEILIAKLRNLTKKEYGKVLKALLKKKKIKNYSSKELTEVLLNYFVISFLKITFGYFKFEIDTFGLISELDLSNIERYSSSQNKLEWFLESIFSLQHLTKCDLRFNHLTKIPGNIPNSIKNLDLSYNKIEKLSDFSSFTLINSLNLKSNRLRNLPESLGFLTSLEKLNLRNNVLSNLPRSLNSISSLKILDLHGNKFSSLDINLNKSLLELELGWNNLHFIPKSLEALSSLEKLGLGGNKLIELPEWFGSYPSLKRLDLYDNKLSKIPESLGFLTSLEKLNLRNNEIENLPSTFKNLKSLKVLNLSWNNFTSLPDWIGKLSSLEELNLWGNLIEKLPKSISALSSLKILDLNFNKFEDSPPFLKEMERRTGLIIKL</sequence>